<dbReference type="InterPro" id="IPR036890">
    <property type="entry name" value="HATPase_C_sf"/>
</dbReference>
<evidence type="ECO:0000256" key="6">
    <source>
        <dbReference type="ARBA" id="ARBA00022777"/>
    </source>
</evidence>
<evidence type="ECO:0000259" key="10">
    <source>
        <dbReference type="PROSITE" id="PS50885"/>
    </source>
</evidence>
<dbReference type="Proteomes" id="UP000198623">
    <property type="component" value="Unassembled WGS sequence"/>
</dbReference>
<keyword evidence="4" id="KW-0597">Phosphoprotein</keyword>
<organism evidence="11 12">
    <name type="scientific">Neptunomonas qingdaonensis</name>
    <dbReference type="NCBI Taxonomy" id="1045558"/>
    <lineage>
        <taxon>Bacteria</taxon>
        <taxon>Pseudomonadati</taxon>
        <taxon>Pseudomonadota</taxon>
        <taxon>Gammaproteobacteria</taxon>
        <taxon>Oceanospirillales</taxon>
        <taxon>Oceanospirillaceae</taxon>
        <taxon>Neptunomonas</taxon>
    </lineage>
</organism>
<evidence type="ECO:0000256" key="8">
    <source>
        <dbReference type="SAM" id="Phobius"/>
    </source>
</evidence>
<feature type="transmembrane region" description="Helical" evidence="8">
    <location>
        <begin position="6"/>
        <end position="30"/>
    </location>
</feature>
<evidence type="ECO:0000259" key="9">
    <source>
        <dbReference type="PROSITE" id="PS50109"/>
    </source>
</evidence>
<dbReference type="Pfam" id="PF02518">
    <property type="entry name" value="HATPase_c"/>
    <property type="match status" value="1"/>
</dbReference>
<dbReference type="PROSITE" id="PS50109">
    <property type="entry name" value="HIS_KIN"/>
    <property type="match status" value="1"/>
</dbReference>
<dbReference type="EC" id="2.7.13.3" evidence="3"/>
<dbReference type="PANTHER" id="PTHR43065:SF50">
    <property type="entry name" value="HISTIDINE KINASE"/>
    <property type="match status" value="1"/>
</dbReference>
<feature type="coiled-coil region" evidence="7">
    <location>
        <begin position="221"/>
        <end position="280"/>
    </location>
</feature>
<evidence type="ECO:0000313" key="12">
    <source>
        <dbReference type="Proteomes" id="UP000198623"/>
    </source>
</evidence>
<keyword evidence="5" id="KW-0808">Transferase</keyword>
<accession>A0A1I2RGG2</accession>
<dbReference type="SUPFAM" id="SSF55874">
    <property type="entry name" value="ATPase domain of HSP90 chaperone/DNA topoisomerase II/histidine kinase"/>
    <property type="match status" value="1"/>
</dbReference>
<dbReference type="Pfam" id="PF00672">
    <property type="entry name" value="HAMP"/>
    <property type="match status" value="1"/>
</dbReference>
<dbReference type="GO" id="GO:0007165">
    <property type="term" value="P:signal transduction"/>
    <property type="evidence" value="ECO:0007669"/>
    <property type="project" value="InterPro"/>
</dbReference>
<feature type="transmembrane region" description="Helical" evidence="8">
    <location>
        <begin position="155"/>
        <end position="176"/>
    </location>
</feature>
<comment type="catalytic activity">
    <reaction evidence="1">
        <text>ATP + protein L-histidine = ADP + protein N-phospho-L-histidine.</text>
        <dbReference type="EC" id="2.7.13.3"/>
    </reaction>
</comment>
<evidence type="ECO:0000256" key="7">
    <source>
        <dbReference type="SAM" id="Coils"/>
    </source>
</evidence>
<evidence type="ECO:0000313" key="11">
    <source>
        <dbReference type="EMBL" id="SFG38599.1"/>
    </source>
</evidence>
<dbReference type="GO" id="GO:0016020">
    <property type="term" value="C:membrane"/>
    <property type="evidence" value="ECO:0007669"/>
    <property type="project" value="UniProtKB-SubCell"/>
</dbReference>
<dbReference type="PROSITE" id="PS50885">
    <property type="entry name" value="HAMP"/>
    <property type="match status" value="1"/>
</dbReference>
<keyword evidence="12" id="KW-1185">Reference proteome</keyword>
<keyword evidence="8" id="KW-0472">Membrane</keyword>
<dbReference type="AlphaFoldDB" id="A0A1I2RGG2"/>
<dbReference type="InterPro" id="IPR005467">
    <property type="entry name" value="His_kinase_dom"/>
</dbReference>
<evidence type="ECO:0000256" key="3">
    <source>
        <dbReference type="ARBA" id="ARBA00012438"/>
    </source>
</evidence>
<dbReference type="Gene3D" id="3.30.565.10">
    <property type="entry name" value="Histidine kinase-like ATPase, C-terminal domain"/>
    <property type="match status" value="1"/>
</dbReference>
<feature type="domain" description="Histidine kinase" evidence="9">
    <location>
        <begin position="289"/>
        <end position="536"/>
    </location>
</feature>
<feature type="domain" description="HAMP" evidence="10">
    <location>
        <begin position="174"/>
        <end position="226"/>
    </location>
</feature>
<dbReference type="CDD" id="cd06225">
    <property type="entry name" value="HAMP"/>
    <property type="match status" value="1"/>
</dbReference>
<dbReference type="EMBL" id="FOOU01000006">
    <property type="protein sequence ID" value="SFG38599.1"/>
    <property type="molecule type" value="Genomic_DNA"/>
</dbReference>
<dbReference type="STRING" id="1045558.SAMN05216175_10669"/>
<dbReference type="RefSeq" id="WP_090727686.1">
    <property type="nucleotide sequence ID" value="NZ_FOOU01000006.1"/>
</dbReference>
<keyword evidence="6 11" id="KW-0418">Kinase</keyword>
<evidence type="ECO:0000256" key="2">
    <source>
        <dbReference type="ARBA" id="ARBA00004370"/>
    </source>
</evidence>
<sequence>MSLRLKTILGIAAIEALLLVLLVTMTLNYLRSTNYETLTKRASTTATLFATTTKNAVLSYDLASLDAFVKDVLVNPDLVYARVIGPDNQLFAEADVKDYLNVSFTPDIRVEDVTDGVFDTFANISEGGVVYGRVEIGLDIRSINTAIKEAENRSIIIVIIEMGLVALFSFLLGGYLTGQLKVLSTAAKSISIGNLDIKIPIKGRDEIADVASAFNVMAFNLKDASAHRDQFEVELRELNRSLEDRVKRRTKQLEIKNIELEKANSDIKKTQTKLLQAEKMASLGVLAAGVAHEINNPIGFVMSNLHSLGEYGQNYRRLISEYSLLLTLTDCEAKKIQQDKIHHLSSQYDLQFMNEDMEILLQESIEGTERIRDIVQGLKDYAYTSPHTDYAMDDVNDCIQTTLATVSSELPEQIKIQTDLAMLPPLFCCKEKISESLLNLIMNARQAIEGEGVIAIQSRQKGEWLEISVSDNGKGMPIEQLGKIFDPFFTTRPVGEGIGLGLTMAYGIIREHGGEISVESELNKGSCFTLRLPVNDASGIALV</sequence>
<dbReference type="Gene3D" id="1.10.287.130">
    <property type="match status" value="1"/>
</dbReference>
<protein>
    <recommendedName>
        <fullName evidence="3">histidine kinase</fullName>
        <ecNumber evidence="3">2.7.13.3</ecNumber>
    </recommendedName>
</protein>
<evidence type="ECO:0000256" key="5">
    <source>
        <dbReference type="ARBA" id="ARBA00022679"/>
    </source>
</evidence>
<dbReference type="InterPro" id="IPR003660">
    <property type="entry name" value="HAMP_dom"/>
</dbReference>
<reference evidence="12" key="1">
    <citation type="submission" date="2016-10" db="EMBL/GenBank/DDBJ databases">
        <authorList>
            <person name="Varghese N."/>
            <person name="Submissions S."/>
        </authorList>
    </citation>
    <scope>NUCLEOTIDE SEQUENCE [LARGE SCALE GENOMIC DNA]</scope>
    <source>
        <strain evidence="12">CGMCC 1.10971</strain>
    </source>
</reference>
<gene>
    <name evidence="11" type="ORF">SAMN05216175_10669</name>
</gene>
<name>A0A1I2RGG2_9GAMM</name>
<dbReference type="OrthoDB" id="1931120at2"/>
<keyword evidence="8" id="KW-0812">Transmembrane</keyword>
<dbReference type="SMART" id="SM00387">
    <property type="entry name" value="HATPase_c"/>
    <property type="match status" value="1"/>
</dbReference>
<proteinExistence type="predicted"/>
<dbReference type="Gene3D" id="6.10.340.10">
    <property type="match status" value="1"/>
</dbReference>
<dbReference type="PRINTS" id="PR00344">
    <property type="entry name" value="BCTRLSENSOR"/>
</dbReference>
<dbReference type="SMART" id="SM00304">
    <property type="entry name" value="HAMP"/>
    <property type="match status" value="1"/>
</dbReference>
<dbReference type="InterPro" id="IPR003594">
    <property type="entry name" value="HATPase_dom"/>
</dbReference>
<dbReference type="GO" id="GO:0004673">
    <property type="term" value="F:protein histidine kinase activity"/>
    <property type="evidence" value="ECO:0007669"/>
    <property type="project" value="UniProtKB-EC"/>
</dbReference>
<dbReference type="PANTHER" id="PTHR43065">
    <property type="entry name" value="SENSOR HISTIDINE KINASE"/>
    <property type="match status" value="1"/>
</dbReference>
<evidence type="ECO:0000256" key="4">
    <source>
        <dbReference type="ARBA" id="ARBA00022553"/>
    </source>
</evidence>
<dbReference type="InterPro" id="IPR004358">
    <property type="entry name" value="Sig_transdc_His_kin-like_C"/>
</dbReference>
<keyword evidence="7" id="KW-0175">Coiled coil</keyword>
<comment type="subcellular location">
    <subcellularLocation>
        <location evidence="2">Membrane</location>
    </subcellularLocation>
</comment>
<dbReference type="SUPFAM" id="SSF158472">
    <property type="entry name" value="HAMP domain-like"/>
    <property type="match status" value="1"/>
</dbReference>
<keyword evidence="8" id="KW-1133">Transmembrane helix</keyword>
<evidence type="ECO:0000256" key="1">
    <source>
        <dbReference type="ARBA" id="ARBA00000085"/>
    </source>
</evidence>